<dbReference type="STRING" id="50990.A0A4Y7Q0F3"/>
<feature type="compositionally biased region" description="Polar residues" evidence="11">
    <location>
        <begin position="992"/>
        <end position="1009"/>
    </location>
</feature>
<feature type="region of interest" description="Disordered" evidence="11">
    <location>
        <begin position="844"/>
        <end position="913"/>
    </location>
</feature>
<feature type="compositionally biased region" description="Basic and acidic residues" evidence="11">
    <location>
        <begin position="685"/>
        <end position="724"/>
    </location>
</feature>
<reference evidence="13 14" key="1">
    <citation type="submission" date="2018-06" db="EMBL/GenBank/DDBJ databases">
        <title>A transcriptomic atlas of mushroom development highlights an independent origin of complex multicellularity.</title>
        <authorList>
            <consortium name="DOE Joint Genome Institute"/>
            <person name="Krizsan K."/>
            <person name="Almasi E."/>
            <person name="Merenyi Z."/>
            <person name="Sahu N."/>
            <person name="Viragh M."/>
            <person name="Koszo T."/>
            <person name="Mondo S."/>
            <person name="Kiss B."/>
            <person name="Balint B."/>
            <person name="Kues U."/>
            <person name="Barry K."/>
            <person name="Hegedus J.C."/>
            <person name="Henrissat B."/>
            <person name="Johnson J."/>
            <person name="Lipzen A."/>
            <person name="Ohm R."/>
            <person name="Nagy I."/>
            <person name="Pangilinan J."/>
            <person name="Yan J."/>
            <person name="Xiong Y."/>
            <person name="Grigoriev I.V."/>
            <person name="Hibbett D.S."/>
            <person name="Nagy L.G."/>
        </authorList>
    </citation>
    <scope>NUCLEOTIDE SEQUENCE [LARGE SCALE GENOMIC DNA]</scope>
    <source>
        <strain evidence="13 14">SZMC22713</strain>
    </source>
</reference>
<gene>
    <name evidence="13" type="ORF">BD410DRAFT_791156</name>
</gene>
<feature type="compositionally biased region" description="Basic and acidic residues" evidence="11">
    <location>
        <begin position="640"/>
        <end position="661"/>
    </location>
</feature>
<feature type="compositionally biased region" description="Low complexity" evidence="11">
    <location>
        <begin position="898"/>
        <end position="913"/>
    </location>
</feature>
<dbReference type="PROSITE" id="PS50011">
    <property type="entry name" value="PROTEIN_KINASE_DOM"/>
    <property type="match status" value="1"/>
</dbReference>
<dbReference type="GO" id="GO:0005524">
    <property type="term" value="F:ATP binding"/>
    <property type="evidence" value="ECO:0007669"/>
    <property type="project" value="UniProtKB-UniRule"/>
</dbReference>
<dbReference type="InterPro" id="IPR000719">
    <property type="entry name" value="Prot_kinase_dom"/>
</dbReference>
<dbReference type="PANTHER" id="PTHR24346">
    <property type="entry name" value="MAP/MICROTUBULE AFFINITY-REGULATING KINASE"/>
    <property type="match status" value="1"/>
</dbReference>
<evidence type="ECO:0000256" key="11">
    <source>
        <dbReference type="SAM" id="MobiDB-lite"/>
    </source>
</evidence>
<evidence type="ECO:0000313" key="13">
    <source>
        <dbReference type="EMBL" id="TDL20349.1"/>
    </source>
</evidence>
<keyword evidence="5 10" id="KW-0547">Nucleotide-binding</keyword>
<feature type="compositionally biased region" description="Polar residues" evidence="11">
    <location>
        <begin position="767"/>
        <end position="781"/>
    </location>
</feature>
<dbReference type="SMART" id="SM00220">
    <property type="entry name" value="S_TKc"/>
    <property type="match status" value="1"/>
</dbReference>
<accession>A0A4Y7Q0F3</accession>
<evidence type="ECO:0000256" key="4">
    <source>
        <dbReference type="ARBA" id="ARBA00022679"/>
    </source>
</evidence>
<evidence type="ECO:0000256" key="10">
    <source>
        <dbReference type="PROSITE-ProRule" id="PRU10141"/>
    </source>
</evidence>
<evidence type="ECO:0000256" key="7">
    <source>
        <dbReference type="ARBA" id="ARBA00022840"/>
    </source>
</evidence>
<evidence type="ECO:0000313" key="14">
    <source>
        <dbReference type="Proteomes" id="UP000294933"/>
    </source>
</evidence>
<feature type="domain" description="Protein kinase" evidence="12">
    <location>
        <begin position="42"/>
        <end position="288"/>
    </location>
</feature>
<feature type="compositionally biased region" description="Low complexity" evidence="11">
    <location>
        <begin position="1053"/>
        <end position="1071"/>
    </location>
</feature>
<evidence type="ECO:0000256" key="1">
    <source>
        <dbReference type="ARBA" id="ARBA00012513"/>
    </source>
</evidence>
<feature type="compositionally biased region" description="Basic residues" evidence="11">
    <location>
        <begin position="982"/>
        <end position="991"/>
    </location>
</feature>
<dbReference type="EC" id="2.7.11.1" evidence="1"/>
<evidence type="ECO:0000256" key="6">
    <source>
        <dbReference type="ARBA" id="ARBA00022777"/>
    </source>
</evidence>
<dbReference type="SUPFAM" id="SSF56112">
    <property type="entry name" value="Protein kinase-like (PK-like)"/>
    <property type="match status" value="1"/>
</dbReference>
<keyword evidence="2" id="KW-0723">Serine/threonine-protein kinase</keyword>
<feature type="compositionally biased region" description="Polar residues" evidence="11">
    <location>
        <begin position="333"/>
        <end position="358"/>
    </location>
</feature>
<dbReference type="FunFam" id="1.10.510.10:FF:000650">
    <property type="entry name" value="Serine/threonine-protein kinase ppk16"/>
    <property type="match status" value="1"/>
</dbReference>
<dbReference type="EMBL" id="ML170189">
    <property type="protein sequence ID" value="TDL20349.1"/>
    <property type="molecule type" value="Genomic_DNA"/>
</dbReference>
<name>A0A4Y7Q0F3_9AGAM</name>
<feature type="compositionally biased region" description="Low complexity" evidence="11">
    <location>
        <begin position="1297"/>
        <end position="1307"/>
    </location>
</feature>
<comment type="catalytic activity">
    <reaction evidence="9">
        <text>L-seryl-[protein] + ATP = O-phospho-L-seryl-[protein] + ADP + H(+)</text>
        <dbReference type="Rhea" id="RHEA:17989"/>
        <dbReference type="Rhea" id="RHEA-COMP:9863"/>
        <dbReference type="Rhea" id="RHEA-COMP:11604"/>
        <dbReference type="ChEBI" id="CHEBI:15378"/>
        <dbReference type="ChEBI" id="CHEBI:29999"/>
        <dbReference type="ChEBI" id="CHEBI:30616"/>
        <dbReference type="ChEBI" id="CHEBI:83421"/>
        <dbReference type="ChEBI" id="CHEBI:456216"/>
        <dbReference type="EC" id="2.7.11.1"/>
    </reaction>
</comment>
<feature type="region of interest" description="Disordered" evidence="11">
    <location>
        <begin position="550"/>
        <end position="827"/>
    </location>
</feature>
<evidence type="ECO:0000259" key="12">
    <source>
        <dbReference type="PROSITE" id="PS50011"/>
    </source>
</evidence>
<feature type="compositionally biased region" description="Basic and acidic residues" evidence="11">
    <location>
        <begin position="955"/>
        <end position="964"/>
    </location>
</feature>
<dbReference type="InterPro" id="IPR008271">
    <property type="entry name" value="Ser/Thr_kinase_AS"/>
</dbReference>
<evidence type="ECO:0000256" key="9">
    <source>
        <dbReference type="ARBA" id="ARBA00048679"/>
    </source>
</evidence>
<keyword evidence="3" id="KW-0597">Phosphoprotein</keyword>
<dbReference type="GO" id="GO:0004674">
    <property type="term" value="F:protein serine/threonine kinase activity"/>
    <property type="evidence" value="ECO:0007669"/>
    <property type="project" value="UniProtKB-KW"/>
</dbReference>
<feature type="compositionally biased region" description="Low complexity" evidence="11">
    <location>
        <begin position="969"/>
        <end position="978"/>
    </location>
</feature>
<feature type="region of interest" description="Disordered" evidence="11">
    <location>
        <begin position="1182"/>
        <end position="1337"/>
    </location>
</feature>
<feature type="compositionally biased region" description="Low complexity" evidence="11">
    <location>
        <begin position="725"/>
        <end position="738"/>
    </location>
</feature>
<sequence>MSSQNHQHSATGSQNHKAQLANAYNELGKELSSFKIKVVGNYTLGKAIGEGAYGKVRLGTHRLTQTRVAIKQIPKSMTASLTREIHHHRRLHHPHVAQLYEVIATESAIWLVTELCSGGELFDYLVEKGRLSEDETRTIFGQLCLAVGYIHEKGVVHRDLKLENVLLDERCRVKLGDFGFTREYERGSLLETFCGTTGYASPEMLQAKKYLGPEVDIWSLGIILYTLLTGTLPFDDDDEMIMRDKIIIGSYEDPQWLSTDARDLICNLLQQDPTKRLTIPQILGHKWFSHPSNDNDASSSTTSLPISPAFPTPSPSAAEHPTTFSNLPPEPSSAGTSPSSFHSASSRLSNSAPTTPDDMTQDLPDVGGSQRTVKKKTTDADGGKGPRPPIHDDDMFFVTPTPSPSKPSPSIVGNGNSSSSSKPPSSFPTRTPARTKRRSVSSVLSQPSSPTTTSGPGPAPLAPQDYASVLAAPAPLLFSTPLERSLLNNLSSLGFDTGQMVHSVLSDACDSSGAVWWMLKRRAEKKAMEDALRKAASAVLADVSAEIDVDRESKLASPRSPSPSSSVDEPTLVELPSARSAPQLTFVPPTPTVPTTNTNTTQQRTVTPPRSKSPRSLLSATPTTTESATKSTPSTPGSSLREKDKDKDKEGGSKGRREGKQRSGSVSIMQRATTALEAAGLVRKKSQEAVREREREREEKEKEKEKERKDDSKDYDKDKDKRPSTTDSRGSHSGSTSHSHPHPNRLTKSPPMRAVKDPVMPMPPSTPEQEVSASSLTTTSPWVLPVSGNFALDATAPTPANSPGDSIGALPSSGLPSGKLTGPRNRNSILSTFRMWFNEDRKGKRKAMAASSSSPNIGLGSPTSPPPNPARNRGTVKRRGSGSGGNMKHRAGNRQPPASSRRSSSVNSRRSSVASMQMVLLESPLQNVDEMHIEMPFISRQRSDPSRRSFTPVSEAERDRERGEYQYASSSRPSSIRSGGYNKRRTRHKKSPSNSSAGSTAHQQRTASPLQKYHRRTGSGSSTRVVRQPKPSTSGGSGSGSAGGGTARQWHVRSNSTTSSIHSLPSSRPASFYDVSEGEGQRTGSPFQLSHGSPDETPRRGTTAHHKVLAAHKKTTPFMSPSGGGAYGGYGGGSYLSSYSRTSWKKSWGVEPPGWQSRPTQMPVEVLVISAGSDAQTSIRDVFSGRGSLTLSPGDEDDWEDEDDDIPALLGGVGQTPTTANSTSSASNMKLSKPESPMLLAPAPRGKAAGRSTKRNNADNNNLSAPVGAGGARSGSGRSKPGHSPIAGNSPLPSETSFDAASSSSDARLGRRQLPAGRSGPAFRHPIQEEDEGEEEE</sequence>
<dbReference type="InterPro" id="IPR011009">
    <property type="entry name" value="Kinase-like_dom_sf"/>
</dbReference>
<keyword evidence="4" id="KW-0808">Transferase</keyword>
<feature type="compositionally biased region" description="Low complexity" evidence="11">
    <location>
        <begin position="408"/>
        <end position="428"/>
    </location>
</feature>
<dbReference type="PROSITE" id="PS00108">
    <property type="entry name" value="PROTEIN_KINASE_ST"/>
    <property type="match status" value="1"/>
</dbReference>
<feature type="compositionally biased region" description="Acidic residues" evidence="11">
    <location>
        <begin position="1194"/>
        <end position="1206"/>
    </location>
</feature>
<keyword evidence="7 10" id="KW-0067">ATP-binding</keyword>
<feature type="region of interest" description="Disordered" evidence="11">
    <location>
        <begin position="290"/>
        <end position="462"/>
    </location>
</feature>
<proteinExistence type="predicted"/>
<feature type="compositionally biased region" description="Low complexity" evidence="11">
    <location>
        <begin position="557"/>
        <end position="566"/>
    </location>
</feature>
<dbReference type="PROSITE" id="PS00107">
    <property type="entry name" value="PROTEIN_KINASE_ATP"/>
    <property type="match status" value="1"/>
</dbReference>
<dbReference type="GO" id="GO:0005737">
    <property type="term" value="C:cytoplasm"/>
    <property type="evidence" value="ECO:0007669"/>
    <property type="project" value="TreeGrafter"/>
</dbReference>
<dbReference type="Gene3D" id="1.10.510.10">
    <property type="entry name" value="Transferase(Phosphotransferase) domain 1"/>
    <property type="match status" value="1"/>
</dbReference>
<protein>
    <recommendedName>
        <fullName evidence="1">non-specific serine/threonine protein kinase</fullName>
        <ecNumber evidence="1">2.7.11.1</ecNumber>
    </recommendedName>
</protein>
<dbReference type="VEuPathDB" id="FungiDB:BD410DRAFT_791156"/>
<feature type="compositionally biased region" description="Low complexity" evidence="11">
    <location>
        <begin position="292"/>
        <end position="307"/>
    </location>
</feature>
<dbReference type="Pfam" id="PF00069">
    <property type="entry name" value="Pkinase"/>
    <property type="match status" value="1"/>
</dbReference>
<dbReference type="PANTHER" id="PTHR24346:SF110">
    <property type="entry name" value="NON-SPECIFIC SERINE_THREONINE PROTEIN KINASE"/>
    <property type="match status" value="1"/>
</dbReference>
<evidence type="ECO:0000256" key="3">
    <source>
        <dbReference type="ARBA" id="ARBA00022553"/>
    </source>
</evidence>
<evidence type="ECO:0000256" key="5">
    <source>
        <dbReference type="ARBA" id="ARBA00022741"/>
    </source>
</evidence>
<feature type="binding site" evidence="10">
    <location>
        <position position="71"/>
    </location>
    <ligand>
        <name>ATP</name>
        <dbReference type="ChEBI" id="CHEBI:30616"/>
    </ligand>
</feature>
<keyword evidence="6 13" id="KW-0418">Kinase</keyword>
<comment type="catalytic activity">
    <reaction evidence="8">
        <text>L-threonyl-[protein] + ATP = O-phospho-L-threonyl-[protein] + ADP + H(+)</text>
        <dbReference type="Rhea" id="RHEA:46608"/>
        <dbReference type="Rhea" id="RHEA-COMP:11060"/>
        <dbReference type="Rhea" id="RHEA-COMP:11605"/>
        <dbReference type="ChEBI" id="CHEBI:15378"/>
        <dbReference type="ChEBI" id="CHEBI:30013"/>
        <dbReference type="ChEBI" id="CHEBI:30616"/>
        <dbReference type="ChEBI" id="CHEBI:61977"/>
        <dbReference type="ChEBI" id="CHEBI:456216"/>
        <dbReference type="EC" id="2.7.11.1"/>
    </reaction>
</comment>
<evidence type="ECO:0000256" key="8">
    <source>
        <dbReference type="ARBA" id="ARBA00047899"/>
    </source>
</evidence>
<dbReference type="InterPro" id="IPR017441">
    <property type="entry name" value="Protein_kinase_ATP_BS"/>
</dbReference>
<organism evidence="13 14">
    <name type="scientific">Rickenella mellea</name>
    <dbReference type="NCBI Taxonomy" id="50990"/>
    <lineage>
        <taxon>Eukaryota</taxon>
        <taxon>Fungi</taxon>
        <taxon>Dikarya</taxon>
        <taxon>Basidiomycota</taxon>
        <taxon>Agaricomycotina</taxon>
        <taxon>Agaricomycetes</taxon>
        <taxon>Hymenochaetales</taxon>
        <taxon>Rickenellaceae</taxon>
        <taxon>Rickenella</taxon>
    </lineage>
</organism>
<feature type="compositionally biased region" description="Basic and acidic residues" evidence="11">
    <location>
        <begin position="376"/>
        <end position="394"/>
    </location>
</feature>
<feature type="compositionally biased region" description="Polar residues" evidence="11">
    <location>
        <begin position="1082"/>
        <end position="1091"/>
    </location>
</feature>
<dbReference type="CDD" id="cd14003">
    <property type="entry name" value="STKc_AMPK-like"/>
    <property type="match status" value="1"/>
</dbReference>
<feature type="compositionally biased region" description="Low complexity" evidence="11">
    <location>
        <begin position="440"/>
        <end position="456"/>
    </location>
</feature>
<dbReference type="OrthoDB" id="504170at2759"/>
<feature type="compositionally biased region" description="Gly residues" evidence="11">
    <location>
        <begin position="1035"/>
        <end position="1046"/>
    </location>
</feature>
<keyword evidence="14" id="KW-1185">Reference proteome</keyword>
<dbReference type="Proteomes" id="UP000294933">
    <property type="component" value="Unassembled WGS sequence"/>
</dbReference>
<feature type="compositionally biased region" description="Low complexity" evidence="11">
    <location>
        <begin position="593"/>
        <end position="635"/>
    </location>
</feature>
<dbReference type="GO" id="GO:0035556">
    <property type="term" value="P:intracellular signal transduction"/>
    <property type="evidence" value="ECO:0007669"/>
    <property type="project" value="TreeGrafter"/>
</dbReference>
<feature type="compositionally biased region" description="Low complexity" evidence="11">
    <location>
        <begin position="1216"/>
        <end position="1228"/>
    </location>
</feature>
<evidence type="ECO:0000256" key="2">
    <source>
        <dbReference type="ARBA" id="ARBA00022527"/>
    </source>
</evidence>
<feature type="region of interest" description="Disordered" evidence="11">
    <location>
        <begin position="936"/>
        <end position="1104"/>
    </location>
</feature>